<dbReference type="AlphaFoldDB" id="W9HFI7"/>
<dbReference type="EMBL" id="JH717855">
    <property type="protein sequence ID" value="EWY79774.1"/>
    <property type="molecule type" value="Genomic_DNA"/>
</dbReference>
<evidence type="ECO:0000259" key="4">
    <source>
        <dbReference type="SMART" id="SM01017"/>
    </source>
</evidence>
<dbReference type="InterPro" id="IPR050357">
    <property type="entry name" value="Arrestin_domain-protein"/>
</dbReference>
<dbReference type="OrthoDB" id="2333384at2759"/>
<dbReference type="GO" id="GO:0070086">
    <property type="term" value="P:ubiquitin-dependent endocytosis"/>
    <property type="evidence" value="ECO:0007669"/>
    <property type="project" value="TreeGrafter"/>
</dbReference>
<dbReference type="InterPro" id="IPR011022">
    <property type="entry name" value="Arrestin_C-like"/>
</dbReference>
<evidence type="ECO:0000256" key="2">
    <source>
        <dbReference type="ARBA" id="ARBA00038766"/>
    </source>
</evidence>
<dbReference type="Pfam" id="PF02752">
    <property type="entry name" value="Arrestin_C"/>
    <property type="match status" value="1"/>
</dbReference>
<feature type="region of interest" description="Disordered" evidence="3">
    <location>
        <begin position="357"/>
        <end position="383"/>
    </location>
</feature>
<evidence type="ECO:0000256" key="1">
    <source>
        <dbReference type="ARBA" id="ARBA00005298"/>
    </source>
</evidence>
<dbReference type="GO" id="GO:0005886">
    <property type="term" value="C:plasma membrane"/>
    <property type="evidence" value="ECO:0007669"/>
    <property type="project" value="TreeGrafter"/>
</dbReference>
<feature type="domain" description="Arrestin C-terminal-like" evidence="4">
    <location>
        <begin position="166"/>
        <end position="293"/>
    </location>
</feature>
<name>W9HFI7_FUSOX</name>
<dbReference type="GO" id="GO:0005829">
    <property type="term" value="C:cytosol"/>
    <property type="evidence" value="ECO:0007669"/>
    <property type="project" value="TreeGrafter"/>
</dbReference>
<dbReference type="InterPro" id="IPR014756">
    <property type="entry name" value="Ig_E-set"/>
</dbReference>
<dbReference type="Proteomes" id="UP000030753">
    <property type="component" value="Unassembled WGS sequence"/>
</dbReference>
<dbReference type="GO" id="GO:0030674">
    <property type="term" value="F:protein-macromolecule adaptor activity"/>
    <property type="evidence" value="ECO:0007669"/>
    <property type="project" value="TreeGrafter"/>
</dbReference>
<evidence type="ECO:0000256" key="3">
    <source>
        <dbReference type="SAM" id="MobiDB-lite"/>
    </source>
</evidence>
<dbReference type="Gene3D" id="2.60.40.640">
    <property type="match status" value="1"/>
</dbReference>
<dbReference type="SMART" id="SM01017">
    <property type="entry name" value="Arrestin_C"/>
    <property type="match status" value="1"/>
</dbReference>
<protein>
    <recommendedName>
        <fullName evidence="4">Arrestin C-terminal-like domain-containing protein</fullName>
    </recommendedName>
</protein>
<dbReference type="InterPro" id="IPR014752">
    <property type="entry name" value="Arrestin-like_C"/>
</dbReference>
<proteinExistence type="inferred from homology"/>
<dbReference type="InterPro" id="IPR011021">
    <property type="entry name" value="Arrestin-like_N"/>
</dbReference>
<sequence length="421" mass="47808">MLPAPYALFEIRLDTDLIILRGGQYEAQDQPLKGVVLLCLQSPLRVEEVSLDFVGTLCHSWAEPKPLIHKATVLQYKWPSFIGSRDTSTTLLAGNYEWPFEYTLPGNIAETTEGMPEARISYRLKATISRTKLTRDLYTQKRLLVYRTPSPDALEMMQSLPIERTWLNKVNYSVKLSTGATTLGDSLMLEMKLIPLVKGLELERFSRIVSTWDFQVSRDHDWQDMLEGTSQEGWAVTKRLDIPNRLSDCVQDVDIHGIQVQHKIRVVVPLRNVDGHISELYVGIPLFIFISPSIFNEERNVGDRPVCPQIIEANATIPPVYGQHILDQLFDAPPYNEDQHGTRQYDGLVISPAQEGQEYGTQEMPPRGSLDTSSDERDELNRVPTYRAALRGASWFRRQSSSIILPDYETAVGSSRHDHVD</sequence>
<dbReference type="PANTHER" id="PTHR11188:SF17">
    <property type="entry name" value="FI21816P1"/>
    <property type="match status" value="1"/>
</dbReference>
<dbReference type="PANTHER" id="PTHR11188">
    <property type="entry name" value="ARRESTIN DOMAIN CONTAINING PROTEIN"/>
    <property type="match status" value="1"/>
</dbReference>
<evidence type="ECO:0000313" key="5">
    <source>
        <dbReference type="EMBL" id="EWY79774.1"/>
    </source>
</evidence>
<reference evidence="5 6" key="1">
    <citation type="submission" date="2011-06" db="EMBL/GenBank/DDBJ databases">
        <title>The Genome Sequence of Fusarium oxysporum FOSC 3-a.</title>
        <authorList>
            <consortium name="The Broad Institute Genome Sequencing Platform"/>
            <person name="Ma L.-J."/>
            <person name="Gale L.R."/>
            <person name="Schwartz D.C."/>
            <person name="Zhou S."/>
            <person name="Corby-Kistler H."/>
            <person name="Young S.K."/>
            <person name="Zeng Q."/>
            <person name="Gargeya S."/>
            <person name="Fitzgerald M."/>
            <person name="Haas B."/>
            <person name="Abouelleil A."/>
            <person name="Alvarado L."/>
            <person name="Arachchi H.M."/>
            <person name="Berlin A."/>
            <person name="Brown A."/>
            <person name="Chapman S.B."/>
            <person name="Chen Z."/>
            <person name="Dunbar C."/>
            <person name="Freedman E."/>
            <person name="Gearin G."/>
            <person name="Gellesch M."/>
            <person name="Goldberg J."/>
            <person name="Griggs A."/>
            <person name="Gujja S."/>
            <person name="Heiman D."/>
            <person name="Howarth C."/>
            <person name="Larson L."/>
            <person name="Lui A."/>
            <person name="MacDonald P.J.P."/>
            <person name="Mehta T."/>
            <person name="Montmayeur A."/>
            <person name="Murphy C."/>
            <person name="Neiman D."/>
            <person name="Pearson M."/>
            <person name="Priest M."/>
            <person name="Roberts A."/>
            <person name="Saif S."/>
            <person name="Shea T."/>
            <person name="Shenoy N."/>
            <person name="Sisk P."/>
            <person name="Stolte C."/>
            <person name="Sykes S."/>
            <person name="Wortman J."/>
            <person name="Nusbaum C."/>
            <person name="Birren B."/>
        </authorList>
    </citation>
    <scope>NUCLEOTIDE SEQUENCE [LARGE SCALE GENOMIC DNA]</scope>
    <source>
        <strain evidence="6">FOSC 3-a</strain>
    </source>
</reference>
<dbReference type="GO" id="GO:0031625">
    <property type="term" value="F:ubiquitin protein ligase binding"/>
    <property type="evidence" value="ECO:0007669"/>
    <property type="project" value="TreeGrafter"/>
</dbReference>
<dbReference type="SUPFAM" id="SSF81296">
    <property type="entry name" value="E set domains"/>
    <property type="match status" value="1"/>
</dbReference>
<organism evidence="5 6">
    <name type="scientific">Fusarium oxysporum NRRL 32931</name>
    <dbReference type="NCBI Taxonomy" id="660029"/>
    <lineage>
        <taxon>Eukaryota</taxon>
        <taxon>Fungi</taxon>
        <taxon>Dikarya</taxon>
        <taxon>Ascomycota</taxon>
        <taxon>Pezizomycotina</taxon>
        <taxon>Sordariomycetes</taxon>
        <taxon>Hypocreomycetidae</taxon>
        <taxon>Hypocreales</taxon>
        <taxon>Nectriaceae</taxon>
        <taxon>Fusarium</taxon>
        <taxon>Fusarium oxysporum species complex</taxon>
    </lineage>
</organism>
<dbReference type="Pfam" id="PF00339">
    <property type="entry name" value="Arrestin_N"/>
    <property type="match status" value="1"/>
</dbReference>
<accession>W9HFI7</accession>
<comment type="subunit">
    <text evidence="2">Interacts with hulA.</text>
</comment>
<gene>
    <name evidence="5" type="ORF">FOYG_17064</name>
</gene>
<evidence type="ECO:0000313" key="6">
    <source>
        <dbReference type="Proteomes" id="UP000030753"/>
    </source>
</evidence>
<comment type="similarity">
    <text evidence="1">Belongs to the arrestin family.</text>
</comment>
<dbReference type="HOGENOM" id="CLU_018982_2_0_1"/>